<dbReference type="GO" id="GO:0015074">
    <property type="term" value="P:DNA integration"/>
    <property type="evidence" value="ECO:0007669"/>
    <property type="project" value="InterPro"/>
</dbReference>
<comment type="caution">
    <text evidence="3">The sequence shown here is derived from an EMBL/GenBank/DDBJ whole genome shotgun (WGS) entry which is preliminary data.</text>
</comment>
<sequence>MPPKKAKATEATKQHVVVNEDVNATEVLESKVETPKACIDKGSGEKVKGPLLNTETVIVGTNEAEVVEIREESDSNEPKQRNYDDELTHDKELRFEMAVNAKHERSICMEEFRRELSMLQHLTKDFETKPEEVNARRDRYEQTFHKFVISHENYMQHEDDLEKKDLMTDNYNDQRDVKLQLDYMKQCERKKEGYGRGKVENADLKEKQELERQLEVAEQSKTELSRKIKLLNAEAELKQAKIDFVIDQIPDDEGVDGMNEYLRDFQGPTCPEKSEIPYPSQPKFVPEYPPTPHSPAAQVQPPAPLLHNHPSPEPRPYVPNLATTESDRFDIPKVGLDVTRNEFYPNANHEATNTLQEEPAPPPQPQLDVWNSIAQAIKEGPSLPKIELVRFGGDPLEYVEFVTSFKDNIESQVSDDSQRFTRLLAQCVGKAKYAIRSCVNLDVGQRYKEAKSCLLENFGQPHIIVEAHMKKLRELQIRKTDANALMEFVRHLEDSERALKSMGSSYSNRLDNEDVIVMLMRKLPEDGLKRKWVDRAGDLIKSKDYVQFDDFVNFLKKVAGRINNRYGRELKQANEDKKFQNRSRFEQQRRVNANAIQGGLNKEDTPVRTGRKCPQCSGPHGVWRCQVFKSCILKDRLRTVKQHKLCRICLGEGHFARSCKSGFTCRVAGCGKHHHYLIHDDQDAKGEHSTNQDNEMQSHDGLKKDAGTQSITADDRQNQVNLHMSTTTTAGTSKERVNISAVKASRPRVCFKVVPVKVSNPTSDKELVTYAFLDSGSDTTLCLESLVEELSVIDAKPAKYTMTTVNLQQQKAGYEVRLDIESVSSSEKFQLEGVLTTDSLPVTPRHVATNKEVQEWPHLQDIVLPETGDEQVTILIGSDRPDIIDNFLDRRDGTKGQPCAVKTPLGWTVYGPMGEPRCEQVSINSESTPEQWRHVRSEFNPADYASRGIQAFETDKLERWKRGPEFLWKPADEWPSQPTDLTDGLDENSEGVKKEKVVISGTAVQGEFWSSLFQRFSTWERLRRVVAWLIRACHKRTLHNSNEMRSNDNKKGVQKQGRPLLSVSELEEAEKRIIEHVQRESFPDDAETAKKGSLAQLKPFREEKLLRLGGRLERSSLSYDAKHPFILPKDHPVSELIVLHYHHLNGHVGSYQTLAKTRERFWITNGVSYVRRVLKSCQVCKRENARLGEQMMAPLPSVRVSSDNDGIAYPFAAVGVDYFGPLYVKLGPKTRSKKNETLGKRFGCIFTCLRYRAVHIEEAEDLSTDSFINAVLRFVGRRGAPRIIYSDNGTNFKGSEADVIEALKSWDVERIQGSLSRRSVEWVLNPPLASHQGGVWERLIRSTKKILRSLVGQRELNDESLRTLMVEVEKIMNDRPITPVSSDPHDLEALTPNHILLLRQNPSTSAGEFNGLDKFKARWKHVQMLADTFWERWKNEYLPTLQETQKWLKKMPNFSVGDLVLMVDKDVPRGQWPKGLVEQVFPDTEGVVRRVVIRTADGVYRRDVRKLCLLEEKLMKCMEDQEHIDE</sequence>
<dbReference type="Proteomes" id="UP001152795">
    <property type="component" value="Unassembled WGS sequence"/>
</dbReference>
<gene>
    <name evidence="3" type="ORF">PACLA_8A066660</name>
</gene>
<feature type="compositionally biased region" description="Basic and acidic residues" evidence="2">
    <location>
        <begin position="684"/>
        <end position="706"/>
    </location>
</feature>
<dbReference type="Pfam" id="PF03564">
    <property type="entry name" value="DUF1759"/>
    <property type="match status" value="1"/>
</dbReference>
<evidence type="ECO:0000313" key="4">
    <source>
        <dbReference type="Proteomes" id="UP001152795"/>
    </source>
</evidence>
<feature type="coiled-coil region" evidence="1">
    <location>
        <begin position="200"/>
        <end position="241"/>
    </location>
</feature>
<evidence type="ECO:0000256" key="2">
    <source>
        <dbReference type="SAM" id="MobiDB-lite"/>
    </source>
</evidence>
<feature type="region of interest" description="Disordered" evidence="2">
    <location>
        <begin position="288"/>
        <end position="314"/>
    </location>
</feature>
<dbReference type="Pfam" id="PF18701">
    <property type="entry name" value="DUF5641"/>
    <property type="match status" value="1"/>
</dbReference>
<dbReference type="GO" id="GO:0003676">
    <property type="term" value="F:nucleic acid binding"/>
    <property type="evidence" value="ECO:0007669"/>
    <property type="project" value="InterPro"/>
</dbReference>
<keyword evidence="4" id="KW-1185">Reference proteome</keyword>
<accession>A0A7D9I4F9</accession>
<keyword evidence="1" id="KW-0175">Coiled coil</keyword>
<dbReference type="InterPro" id="IPR036397">
    <property type="entry name" value="RNaseH_sf"/>
</dbReference>
<dbReference type="PANTHER" id="PTHR47331">
    <property type="entry name" value="PHD-TYPE DOMAIN-CONTAINING PROTEIN"/>
    <property type="match status" value="1"/>
</dbReference>
<dbReference type="Gene3D" id="1.10.340.70">
    <property type="match status" value="1"/>
</dbReference>
<dbReference type="OrthoDB" id="5987267at2759"/>
<dbReference type="InterPro" id="IPR041588">
    <property type="entry name" value="Integrase_H2C2"/>
</dbReference>
<dbReference type="InterPro" id="IPR001584">
    <property type="entry name" value="Integrase_cat-core"/>
</dbReference>
<evidence type="ECO:0000313" key="3">
    <source>
        <dbReference type="EMBL" id="CAB3997510.1"/>
    </source>
</evidence>
<evidence type="ECO:0000256" key="1">
    <source>
        <dbReference type="SAM" id="Coils"/>
    </source>
</evidence>
<dbReference type="PANTHER" id="PTHR47331:SF1">
    <property type="entry name" value="GAG-LIKE PROTEIN"/>
    <property type="match status" value="1"/>
</dbReference>
<dbReference type="Pfam" id="PF17921">
    <property type="entry name" value="Integrase_H2C2"/>
    <property type="match status" value="1"/>
</dbReference>
<protein>
    <submittedName>
        <fullName evidence="3">Uncharacterized protein</fullName>
    </submittedName>
</protein>
<name>A0A7D9I4F9_PARCT</name>
<dbReference type="InterPro" id="IPR005312">
    <property type="entry name" value="DUF1759"/>
</dbReference>
<dbReference type="PROSITE" id="PS50994">
    <property type="entry name" value="INTEGRASE"/>
    <property type="match status" value="1"/>
</dbReference>
<feature type="region of interest" description="Disordered" evidence="2">
    <location>
        <begin position="684"/>
        <end position="720"/>
    </location>
</feature>
<feature type="compositionally biased region" description="Polar residues" evidence="2">
    <location>
        <begin position="707"/>
        <end position="720"/>
    </location>
</feature>
<proteinExistence type="predicted"/>
<reference evidence="3" key="1">
    <citation type="submission" date="2020-04" db="EMBL/GenBank/DDBJ databases">
        <authorList>
            <person name="Alioto T."/>
            <person name="Alioto T."/>
            <person name="Gomez Garrido J."/>
        </authorList>
    </citation>
    <scope>NUCLEOTIDE SEQUENCE</scope>
    <source>
        <strain evidence="3">A484AB</strain>
    </source>
</reference>
<organism evidence="3 4">
    <name type="scientific">Paramuricea clavata</name>
    <name type="common">Red gorgonian</name>
    <name type="synonym">Violescent sea-whip</name>
    <dbReference type="NCBI Taxonomy" id="317549"/>
    <lineage>
        <taxon>Eukaryota</taxon>
        <taxon>Metazoa</taxon>
        <taxon>Cnidaria</taxon>
        <taxon>Anthozoa</taxon>
        <taxon>Octocorallia</taxon>
        <taxon>Malacalcyonacea</taxon>
        <taxon>Plexauridae</taxon>
        <taxon>Paramuricea</taxon>
    </lineage>
</organism>
<feature type="region of interest" description="Disordered" evidence="2">
    <location>
        <begin position="969"/>
        <end position="988"/>
    </location>
</feature>
<dbReference type="SUPFAM" id="SSF53098">
    <property type="entry name" value="Ribonuclease H-like"/>
    <property type="match status" value="1"/>
</dbReference>
<dbReference type="InterPro" id="IPR012337">
    <property type="entry name" value="RNaseH-like_sf"/>
</dbReference>
<dbReference type="Gene3D" id="3.30.420.10">
    <property type="entry name" value="Ribonuclease H-like superfamily/Ribonuclease H"/>
    <property type="match status" value="1"/>
</dbReference>
<dbReference type="InterPro" id="IPR040676">
    <property type="entry name" value="DUF5641"/>
</dbReference>
<dbReference type="EMBL" id="CACRXK020003116">
    <property type="protein sequence ID" value="CAB3997510.1"/>
    <property type="molecule type" value="Genomic_DNA"/>
</dbReference>